<name>A0AAJ0C068_9PEZI</name>
<dbReference type="AlphaFoldDB" id="A0AAJ0C068"/>
<dbReference type="EMBL" id="MU839007">
    <property type="protein sequence ID" value="KAK1767709.1"/>
    <property type="molecule type" value="Genomic_DNA"/>
</dbReference>
<evidence type="ECO:0000313" key="2">
    <source>
        <dbReference type="EMBL" id="KAK1767709.1"/>
    </source>
</evidence>
<proteinExistence type="predicted"/>
<dbReference type="Proteomes" id="UP001244011">
    <property type="component" value="Unassembled WGS sequence"/>
</dbReference>
<keyword evidence="3" id="KW-1185">Reference proteome</keyword>
<dbReference type="GeneID" id="85312939"/>
<dbReference type="RefSeq" id="XP_060283922.1">
    <property type="nucleotide sequence ID" value="XM_060429752.1"/>
</dbReference>
<keyword evidence="1" id="KW-0472">Membrane</keyword>
<evidence type="ECO:0000256" key="1">
    <source>
        <dbReference type="SAM" id="Phobius"/>
    </source>
</evidence>
<feature type="transmembrane region" description="Helical" evidence="1">
    <location>
        <begin position="58"/>
        <end position="78"/>
    </location>
</feature>
<feature type="transmembrane region" description="Helical" evidence="1">
    <location>
        <begin position="90"/>
        <end position="116"/>
    </location>
</feature>
<gene>
    <name evidence="2" type="ORF">QBC33DRAFT_55676</name>
</gene>
<reference evidence="2" key="1">
    <citation type="submission" date="2023-06" db="EMBL/GenBank/DDBJ databases">
        <title>Genome-scale phylogeny and comparative genomics of the fungal order Sordariales.</title>
        <authorList>
            <consortium name="Lawrence Berkeley National Laboratory"/>
            <person name="Hensen N."/>
            <person name="Bonometti L."/>
            <person name="Westerberg I."/>
            <person name="Brannstrom I.O."/>
            <person name="Guillou S."/>
            <person name="Cros-Aarteil S."/>
            <person name="Calhoun S."/>
            <person name="Haridas S."/>
            <person name="Kuo A."/>
            <person name="Mondo S."/>
            <person name="Pangilinan J."/>
            <person name="Riley R."/>
            <person name="Labutti K."/>
            <person name="Andreopoulos B."/>
            <person name="Lipzen A."/>
            <person name="Chen C."/>
            <person name="Yanf M."/>
            <person name="Daum C."/>
            <person name="Ng V."/>
            <person name="Clum A."/>
            <person name="Steindorff A."/>
            <person name="Ohm R."/>
            <person name="Martin F."/>
            <person name="Silar P."/>
            <person name="Natvig D."/>
            <person name="Lalanne C."/>
            <person name="Gautier V."/>
            <person name="Ament-Velasquez S.L."/>
            <person name="Kruys A."/>
            <person name="Hutchinson M.I."/>
            <person name="Powell A.J."/>
            <person name="Barry K."/>
            <person name="Miller A.N."/>
            <person name="Grigoriev I.V."/>
            <person name="Debuchy R."/>
            <person name="Gladieux P."/>
            <person name="Thoren M.H."/>
            <person name="Johannesson H."/>
        </authorList>
    </citation>
    <scope>NUCLEOTIDE SEQUENCE</scope>
    <source>
        <strain evidence="2">8032-3</strain>
    </source>
</reference>
<keyword evidence="1" id="KW-1133">Transmembrane helix</keyword>
<feature type="transmembrane region" description="Helical" evidence="1">
    <location>
        <begin position="12"/>
        <end position="29"/>
    </location>
</feature>
<protein>
    <submittedName>
        <fullName evidence="2">Uncharacterized protein</fullName>
    </submittedName>
</protein>
<comment type="caution">
    <text evidence="2">The sequence shown here is derived from an EMBL/GenBank/DDBJ whole genome shotgun (WGS) entry which is preliminary data.</text>
</comment>
<organism evidence="2 3">
    <name type="scientific">Phialemonium atrogriseum</name>
    <dbReference type="NCBI Taxonomy" id="1093897"/>
    <lineage>
        <taxon>Eukaryota</taxon>
        <taxon>Fungi</taxon>
        <taxon>Dikarya</taxon>
        <taxon>Ascomycota</taxon>
        <taxon>Pezizomycotina</taxon>
        <taxon>Sordariomycetes</taxon>
        <taxon>Sordariomycetidae</taxon>
        <taxon>Cephalothecales</taxon>
        <taxon>Cephalothecaceae</taxon>
        <taxon>Phialemonium</taxon>
    </lineage>
</organism>
<accession>A0AAJ0C068</accession>
<feature type="transmembrane region" description="Helical" evidence="1">
    <location>
        <begin position="136"/>
        <end position="155"/>
    </location>
</feature>
<keyword evidence="1" id="KW-0812">Transmembrane</keyword>
<sequence>MASGQVFDPLVLLRVAPLVTSSFSLWYCVDQHMFYNNFIIPTNRAKGNDILPSYWKSFLAPGLGCIFSLYGLSGGAAIANTYAAAGTSRWYGIGAVFTAAHFLFVPAVSKAISAMIKGENKGDIWKHLQRWLRLHALRSIFIDFPGWLCFLTAAMQSLKAA</sequence>
<evidence type="ECO:0000313" key="3">
    <source>
        <dbReference type="Proteomes" id="UP001244011"/>
    </source>
</evidence>